<name>A0A6J6GD54_9ZZZZ</name>
<dbReference type="InterPro" id="IPR029062">
    <property type="entry name" value="Class_I_gatase-like"/>
</dbReference>
<evidence type="ECO:0000313" key="1">
    <source>
        <dbReference type="EMBL" id="CAB4597004.1"/>
    </source>
</evidence>
<organism evidence="1">
    <name type="scientific">freshwater metagenome</name>
    <dbReference type="NCBI Taxonomy" id="449393"/>
    <lineage>
        <taxon>unclassified sequences</taxon>
        <taxon>metagenomes</taxon>
        <taxon>ecological metagenomes</taxon>
    </lineage>
</organism>
<dbReference type="InterPro" id="IPR044668">
    <property type="entry name" value="PuuD-like"/>
</dbReference>
<dbReference type="AlphaFoldDB" id="A0A6J6GD54"/>
<dbReference type="GO" id="GO:0033969">
    <property type="term" value="F:gamma-glutamyl-gamma-aminobutyrate hydrolase activity"/>
    <property type="evidence" value="ECO:0007669"/>
    <property type="project" value="TreeGrafter"/>
</dbReference>
<sequence length="237" mass="25615">MTPLILLPGKLTTEAIGVRGDSFSTGRLYSHAVAQAGGVALQVPPVAQSVKSADELVSRFDGVIIQGGGDIDPSLYGQAKISNKIYGISAEHDSLEIAIVRAAIDQNKPVLAICRGMQILNVALGGTLHQDLGEVLEDGEAHWNTYHEIVLTTDSRVARAMKTTSPKRSHSFHHQALDKVANDLVVTGCAEDNTIEAVEHKSAHWIVGVQWHPEDDAKTEPDQQNLFDGFIEAIRNK</sequence>
<dbReference type="Pfam" id="PF07722">
    <property type="entry name" value="Peptidase_C26"/>
    <property type="match status" value="1"/>
</dbReference>
<proteinExistence type="predicted"/>
<protein>
    <submittedName>
        <fullName evidence="1">Unannotated protein</fullName>
    </submittedName>
</protein>
<dbReference type="EMBL" id="CAEZUN010000034">
    <property type="protein sequence ID" value="CAB4597004.1"/>
    <property type="molecule type" value="Genomic_DNA"/>
</dbReference>
<dbReference type="Gene3D" id="3.40.50.880">
    <property type="match status" value="1"/>
</dbReference>
<dbReference type="SUPFAM" id="SSF52317">
    <property type="entry name" value="Class I glutamine amidotransferase-like"/>
    <property type="match status" value="1"/>
</dbReference>
<dbReference type="EMBL" id="CAEZWU010000245">
    <property type="protein sequence ID" value="CAB4679531.1"/>
    <property type="molecule type" value="Genomic_DNA"/>
</dbReference>
<reference evidence="1" key="1">
    <citation type="submission" date="2020-05" db="EMBL/GenBank/DDBJ databases">
        <authorList>
            <person name="Chiriac C."/>
            <person name="Salcher M."/>
            <person name="Ghai R."/>
            <person name="Kavagutti S V."/>
        </authorList>
    </citation>
    <scope>NUCLEOTIDE SEQUENCE</scope>
</reference>
<accession>A0A6J6GD54</accession>
<gene>
    <name evidence="1" type="ORF">UFOPK1826_00401</name>
    <name evidence="2" type="ORF">UFOPK2292_01329</name>
</gene>
<dbReference type="CDD" id="cd01745">
    <property type="entry name" value="GATase1_2"/>
    <property type="match status" value="1"/>
</dbReference>
<dbReference type="GO" id="GO:0006598">
    <property type="term" value="P:polyamine catabolic process"/>
    <property type="evidence" value="ECO:0007669"/>
    <property type="project" value="TreeGrafter"/>
</dbReference>
<dbReference type="InterPro" id="IPR011697">
    <property type="entry name" value="Peptidase_C26"/>
</dbReference>
<dbReference type="PANTHER" id="PTHR43235">
    <property type="entry name" value="GLUTAMINE AMIDOTRANSFERASE PB2B2.05-RELATED"/>
    <property type="match status" value="1"/>
</dbReference>
<dbReference type="PROSITE" id="PS51273">
    <property type="entry name" value="GATASE_TYPE_1"/>
    <property type="match status" value="1"/>
</dbReference>
<evidence type="ECO:0000313" key="2">
    <source>
        <dbReference type="EMBL" id="CAB4679531.1"/>
    </source>
</evidence>
<dbReference type="GO" id="GO:0005829">
    <property type="term" value="C:cytosol"/>
    <property type="evidence" value="ECO:0007669"/>
    <property type="project" value="TreeGrafter"/>
</dbReference>
<dbReference type="PANTHER" id="PTHR43235:SF1">
    <property type="entry name" value="GLUTAMINE AMIDOTRANSFERASE PB2B2.05-RELATED"/>
    <property type="match status" value="1"/>
</dbReference>